<dbReference type="EMBL" id="JAYXNZ010000002">
    <property type="protein sequence ID" value="MEC7054451.1"/>
    <property type="molecule type" value="Genomic_DNA"/>
</dbReference>
<evidence type="ECO:0008006" key="4">
    <source>
        <dbReference type="Google" id="ProtNLM"/>
    </source>
</evidence>
<keyword evidence="3" id="KW-1185">Reference proteome</keyword>
<evidence type="ECO:0000313" key="2">
    <source>
        <dbReference type="EMBL" id="MEC7054451.1"/>
    </source>
</evidence>
<feature type="signal peptide" evidence="1">
    <location>
        <begin position="1"/>
        <end position="25"/>
    </location>
</feature>
<feature type="chain" id="PRO_5045647967" description="Secreted protein" evidence="1">
    <location>
        <begin position="26"/>
        <end position="138"/>
    </location>
</feature>
<name>A0ABU6LZ01_9ACTN</name>
<dbReference type="Proteomes" id="UP001353952">
    <property type="component" value="Unassembled WGS sequence"/>
</dbReference>
<proteinExistence type="predicted"/>
<keyword evidence="1" id="KW-0732">Signal</keyword>
<sequence>MDFNRRTAMAAGLGAMVAGSSTAWAAAPMTVTVTVQGESAARTNIPVVRDSRAAGGRYLRLRTTGKPPARTGWYATYSARAPRAGVYALTAVATAPVETPHTEAVASCLNLSVNDGWTVVRRGPPTTSWAAAFPPGSR</sequence>
<evidence type="ECO:0000256" key="1">
    <source>
        <dbReference type="SAM" id="SignalP"/>
    </source>
</evidence>
<organism evidence="2 3">
    <name type="scientific">Streptomyces violaceochromogenes</name>
    <dbReference type="NCBI Taxonomy" id="67377"/>
    <lineage>
        <taxon>Bacteria</taxon>
        <taxon>Bacillati</taxon>
        <taxon>Actinomycetota</taxon>
        <taxon>Actinomycetes</taxon>
        <taxon>Kitasatosporales</taxon>
        <taxon>Streptomycetaceae</taxon>
        <taxon>Streptomyces</taxon>
    </lineage>
</organism>
<protein>
    <recommendedName>
        <fullName evidence="4">Secreted protein</fullName>
    </recommendedName>
</protein>
<dbReference type="RefSeq" id="WP_191847184.1">
    <property type="nucleotide sequence ID" value="NZ_BMUO01000005.1"/>
</dbReference>
<comment type="caution">
    <text evidence="2">The sequence shown here is derived from an EMBL/GenBank/DDBJ whole genome shotgun (WGS) entry which is preliminary data.</text>
</comment>
<gene>
    <name evidence="2" type="ORF">RFN57_19465</name>
</gene>
<reference evidence="2 3" key="1">
    <citation type="submission" date="2024-01" db="EMBL/GenBank/DDBJ databases">
        <title>Genome analysis.</title>
        <authorList>
            <person name="Zhang K."/>
        </authorList>
    </citation>
    <scope>NUCLEOTIDE SEQUENCE [LARGE SCALE GENOMIC DNA]</scope>
    <source>
        <strain evidence="2 3">CGMCC 4.1753</strain>
    </source>
</reference>
<accession>A0ABU6LZ01</accession>
<evidence type="ECO:0000313" key="3">
    <source>
        <dbReference type="Proteomes" id="UP001353952"/>
    </source>
</evidence>